<evidence type="ECO:0000313" key="1">
    <source>
        <dbReference type="EMBL" id="VAW78376.1"/>
    </source>
</evidence>
<dbReference type="EMBL" id="UOFL01000150">
    <property type="protein sequence ID" value="VAW78376.1"/>
    <property type="molecule type" value="Genomic_DNA"/>
</dbReference>
<sequence>MNKMSINNSLSAITIALCSVYSVSTFSANKSFPFYATQLKAGERFYAPKHAQGSQGKGFDISMLKKRSNGRWYFNKPGTSGSRNSHSVIYAKKFYAISDGIVFRCWRNAPQNPRPGSYHPQNGLRIPGGGNMVWVKQSDGTNVLYAHAIPGTIPSSVCPLNARLYSAKGRTYEANVPKVQQVKIRKGQFLGRVGNSGNSGGTHLHVHIQKRSNNAPVPIRWSGGLATRGSRQGARFTVNLNRKWYNLTGKTIPVNRSIIWPPFKTVGSLTRNNIRIRDFRRFFDHAASSGFYPVKLKGYVRNGELHYDSKWLPANQPWLSWYGISKTARNSRVSYASSKGFRKIYEWFTTVNGTRLYSLIFVK</sequence>
<protein>
    <recommendedName>
        <fullName evidence="2">Peptidase M23 domain-containing protein</fullName>
    </recommendedName>
</protein>
<accession>A0A3B0ZCC4</accession>
<dbReference type="Gene3D" id="2.70.70.10">
    <property type="entry name" value="Glucose Permease (Domain IIA)"/>
    <property type="match status" value="1"/>
</dbReference>
<reference evidence="1" key="1">
    <citation type="submission" date="2018-06" db="EMBL/GenBank/DDBJ databases">
        <authorList>
            <person name="Zhirakovskaya E."/>
        </authorList>
    </citation>
    <scope>NUCLEOTIDE SEQUENCE</scope>
</reference>
<dbReference type="AlphaFoldDB" id="A0A3B0ZCC4"/>
<evidence type="ECO:0008006" key="2">
    <source>
        <dbReference type="Google" id="ProtNLM"/>
    </source>
</evidence>
<dbReference type="InterPro" id="IPR011055">
    <property type="entry name" value="Dup_hybrid_motif"/>
</dbReference>
<name>A0A3B0ZCC4_9ZZZZ</name>
<organism evidence="1">
    <name type="scientific">hydrothermal vent metagenome</name>
    <dbReference type="NCBI Taxonomy" id="652676"/>
    <lineage>
        <taxon>unclassified sequences</taxon>
        <taxon>metagenomes</taxon>
        <taxon>ecological metagenomes</taxon>
    </lineage>
</organism>
<dbReference type="SUPFAM" id="SSF51261">
    <property type="entry name" value="Duplicated hybrid motif"/>
    <property type="match status" value="1"/>
</dbReference>
<dbReference type="CDD" id="cd12797">
    <property type="entry name" value="M23_peptidase"/>
    <property type="match status" value="1"/>
</dbReference>
<proteinExistence type="predicted"/>
<gene>
    <name evidence="1" type="ORF">MNBD_GAMMA12-242</name>
</gene>